<proteinExistence type="predicted"/>
<dbReference type="Proteomes" id="UP000321331">
    <property type="component" value="Unassembled WGS sequence"/>
</dbReference>
<sequence length="82" mass="8688">MHFTITTLSLLIASTALATPLDSHSHQDSGADIFPNFNTYSDWAICKGKITKGRFPTLQAPNNNGGCVRMGLGLPATAPRSA</sequence>
<accession>A0A5C6THE4</accession>
<name>A0A5C6THE4_FUSOC</name>
<dbReference type="AlphaFoldDB" id="A0A5C6THE4"/>
<feature type="signal peptide" evidence="1">
    <location>
        <begin position="1"/>
        <end position="18"/>
    </location>
</feature>
<feature type="chain" id="PRO_5023084233" evidence="1">
    <location>
        <begin position="19"/>
        <end position="82"/>
    </location>
</feature>
<comment type="caution">
    <text evidence="2">The sequence shown here is derived from an EMBL/GenBank/DDBJ whole genome shotgun (WGS) entry which is preliminary data.</text>
</comment>
<dbReference type="EMBL" id="VMNF01000004">
    <property type="protein sequence ID" value="TXC10530.1"/>
    <property type="molecule type" value="Genomic_DNA"/>
</dbReference>
<reference evidence="2 3" key="1">
    <citation type="submission" date="2019-07" db="EMBL/GenBank/DDBJ databases">
        <title>The First High-Quality Draft Genome Sequence of the Causal Agent of the Current Panama Disease Epidemic.</title>
        <authorList>
            <person name="Warmington R.J."/>
            <person name="Kay W."/>
            <person name="Jeffries A."/>
            <person name="Bebber D."/>
            <person name="Moore K."/>
            <person name="Studholme D.J."/>
        </authorList>
    </citation>
    <scope>NUCLEOTIDE SEQUENCE [LARGE SCALE GENOMIC DNA]</scope>
    <source>
        <strain evidence="2 3">TR4</strain>
    </source>
</reference>
<organism evidence="2 3">
    <name type="scientific">Fusarium oxysporum f. sp. cubense</name>
    <dbReference type="NCBI Taxonomy" id="61366"/>
    <lineage>
        <taxon>Eukaryota</taxon>
        <taxon>Fungi</taxon>
        <taxon>Dikarya</taxon>
        <taxon>Ascomycota</taxon>
        <taxon>Pezizomycotina</taxon>
        <taxon>Sordariomycetes</taxon>
        <taxon>Hypocreomycetidae</taxon>
        <taxon>Hypocreales</taxon>
        <taxon>Nectriaceae</taxon>
        <taxon>Fusarium</taxon>
        <taxon>Fusarium oxysporum species complex</taxon>
    </lineage>
</organism>
<gene>
    <name evidence="2" type="ORF">FocTR4_00006112</name>
</gene>
<evidence type="ECO:0000256" key="1">
    <source>
        <dbReference type="SAM" id="SignalP"/>
    </source>
</evidence>
<evidence type="ECO:0000313" key="2">
    <source>
        <dbReference type="EMBL" id="TXC10530.1"/>
    </source>
</evidence>
<evidence type="ECO:0000313" key="3">
    <source>
        <dbReference type="Proteomes" id="UP000321331"/>
    </source>
</evidence>
<keyword evidence="1" id="KW-0732">Signal</keyword>
<protein>
    <submittedName>
        <fullName evidence="2">Uncharacterized protein</fullName>
    </submittedName>
</protein>